<evidence type="ECO:0008006" key="3">
    <source>
        <dbReference type="Google" id="ProtNLM"/>
    </source>
</evidence>
<dbReference type="Proteomes" id="UP001642484">
    <property type="component" value="Unassembled WGS sequence"/>
</dbReference>
<gene>
    <name evidence="1" type="ORF">CCMP2556_LOCUS705</name>
</gene>
<reference evidence="1 2" key="1">
    <citation type="submission" date="2024-02" db="EMBL/GenBank/DDBJ databases">
        <authorList>
            <person name="Chen Y."/>
            <person name="Shah S."/>
            <person name="Dougan E. K."/>
            <person name="Thang M."/>
            <person name="Chan C."/>
        </authorList>
    </citation>
    <scope>NUCLEOTIDE SEQUENCE [LARGE SCALE GENOMIC DNA]</scope>
</reference>
<dbReference type="EMBL" id="CAXAMN010000214">
    <property type="protein sequence ID" value="CAK8986994.1"/>
    <property type="molecule type" value="Genomic_DNA"/>
</dbReference>
<sequence length="109" mass="12081">MVTMVLLKLSGLTTEHHDMRRVTSLGPCNGRRQFEHLQEAALREAIWKLGGSTRRLEAAFGGGRRGLLTFEDFTKGLRAIGLWLEDLQGCGFKDEAAAFRQLDCSGCPT</sequence>
<name>A0ABP0HCG7_9DINO</name>
<keyword evidence="2" id="KW-1185">Reference proteome</keyword>
<comment type="caution">
    <text evidence="1">The sequence shown here is derived from an EMBL/GenBank/DDBJ whole genome shotgun (WGS) entry which is preliminary data.</text>
</comment>
<evidence type="ECO:0000313" key="1">
    <source>
        <dbReference type="EMBL" id="CAK8986994.1"/>
    </source>
</evidence>
<organism evidence="1 2">
    <name type="scientific">Durusdinium trenchii</name>
    <dbReference type="NCBI Taxonomy" id="1381693"/>
    <lineage>
        <taxon>Eukaryota</taxon>
        <taxon>Sar</taxon>
        <taxon>Alveolata</taxon>
        <taxon>Dinophyceae</taxon>
        <taxon>Suessiales</taxon>
        <taxon>Symbiodiniaceae</taxon>
        <taxon>Durusdinium</taxon>
    </lineage>
</organism>
<evidence type="ECO:0000313" key="2">
    <source>
        <dbReference type="Proteomes" id="UP001642484"/>
    </source>
</evidence>
<protein>
    <recommendedName>
        <fullName evidence="3">EF-hand domain-containing protein</fullName>
    </recommendedName>
</protein>
<proteinExistence type="predicted"/>
<accession>A0ABP0HCG7</accession>